<name>A0A1I2CX93_9BACT</name>
<dbReference type="GO" id="GO:0005315">
    <property type="term" value="F:phosphate transmembrane transporter activity"/>
    <property type="evidence" value="ECO:0007669"/>
    <property type="project" value="InterPro"/>
</dbReference>
<dbReference type="Proteomes" id="UP000181976">
    <property type="component" value="Unassembled WGS sequence"/>
</dbReference>
<feature type="transmembrane region" description="Helical" evidence="6">
    <location>
        <begin position="423"/>
        <end position="442"/>
    </location>
</feature>
<evidence type="ECO:0000256" key="3">
    <source>
        <dbReference type="ARBA" id="ARBA00022692"/>
    </source>
</evidence>
<dbReference type="GO" id="GO:0016020">
    <property type="term" value="C:membrane"/>
    <property type="evidence" value="ECO:0007669"/>
    <property type="project" value="UniProtKB-SubCell"/>
</dbReference>
<feature type="transmembrane region" description="Helical" evidence="6">
    <location>
        <begin position="6"/>
        <end position="24"/>
    </location>
</feature>
<dbReference type="InterPro" id="IPR036259">
    <property type="entry name" value="MFS_trans_sf"/>
</dbReference>
<feature type="transmembrane region" description="Helical" evidence="6">
    <location>
        <begin position="476"/>
        <end position="497"/>
    </location>
</feature>
<comment type="subcellular location">
    <subcellularLocation>
        <location evidence="1 6">Membrane</location>
        <topology evidence="1 6">Multi-pass membrane protein</topology>
    </subcellularLocation>
</comment>
<protein>
    <recommendedName>
        <fullName evidence="6">Phosphate transporter</fullName>
    </recommendedName>
</protein>
<keyword evidence="5 6" id="KW-0472">Membrane</keyword>
<evidence type="ECO:0000256" key="2">
    <source>
        <dbReference type="ARBA" id="ARBA00022448"/>
    </source>
</evidence>
<keyword evidence="6" id="KW-0592">Phosphate transport</keyword>
<feature type="transmembrane region" description="Helical" evidence="6">
    <location>
        <begin position="147"/>
        <end position="169"/>
    </location>
</feature>
<reference evidence="7 8" key="1">
    <citation type="submission" date="2016-10" db="EMBL/GenBank/DDBJ databases">
        <authorList>
            <person name="de Groot N.N."/>
        </authorList>
    </citation>
    <scope>NUCLEOTIDE SEQUENCE [LARGE SCALE GENOMIC DNA]</scope>
    <source>
        <strain evidence="7 8">DSM 19012</strain>
    </source>
</reference>
<feature type="transmembrane region" description="Helical" evidence="6">
    <location>
        <begin position="45"/>
        <end position="64"/>
    </location>
</feature>
<sequence>MTFVWVIAILLAILGIIDLIVGVSNDAVNFLNSAIGSRVAKSRTIYWIAGFGLIIGTLYSVGMMEVAREGVIYPQNFYLTELLVLFLGVMIVDIILIDTFNTLGFPTSTTMAVVFELTGAALAMALIKSNHSITGDALLTDYINTGRVFILFSGILVSIIISFVLGAIIQFITRLLLGFNFQSRSGWIRLLYGTISITIILYLILHKGIKVSEVININANEWLNHHPVIFFVLFFSITFFVLFVLRFLFQVNTSRVVVVIGTFALALSFAANDLVNFIGIPLAGIESFKAYLTKDPGVMPEQFSLSFLSKEWLRNHGIGGNANALFFLLSGVVMVITLFYSKKLRSVTETEVYLGRQRAGHEHFEPSQLSRVVVRSFLGLYNKVVQLIPKPIHQYVANRYQKMDDIKTSEALDGVIYFDTIRATVNLIVASLLISLGTAWAFPLSTTFVVFMVAMGTSMADQAWSRESAVYRISGVLTILGGWFITACLGFLGAFFLTLLLWWGGWIAILISLLLMTLFLIKTTQFHKKRIEERELFKREIYEEVAQNIDWLQNSGSDTIRKMILESSKIYMLLIKGLLEENKNELFEVSEKTKQLKRHIKHSKTEFFSTLTRIPEETQDSGQYFVQALDYLTELGNTLSLMVEPAYAHFKNQHRGLTDYQKEDLTTLAEETTAFFNFMVYLEKDKKYFMFPELIQRQEAIFNLIELLRFRHLKKIRSGSGKTRINILYLELLSESRNLILYSVNLVKSLKNFFDN</sequence>
<dbReference type="InterPro" id="IPR001204">
    <property type="entry name" value="Phos_transporter"/>
</dbReference>
<evidence type="ECO:0000313" key="8">
    <source>
        <dbReference type="Proteomes" id="UP000181976"/>
    </source>
</evidence>
<dbReference type="AlphaFoldDB" id="A0A1I2CX93"/>
<keyword evidence="2 6" id="KW-0813">Transport</keyword>
<dbReference type="Pfam" id="PF01384">
    <property type="entry name" value="PHO4"/>
    <property type="match status" value="1"/>
</dbReference>
<dbReference type="OrthoDB" id="1110016at2"/>
<feature type="transmembrane region" description="Helical" evidence="6">
    <location>
        <begin position="322"/>
        <end position="340"/>
    </location>
</feature>
<dbReference type="eggNOG" id="COG0306">
    <property type="taxonomic scope" value="Bacteria"/>
</dbReference>
<feature type="transmembrane region" description="Helical" evidence="6">
    <location>
        <begin position="190"/>
        <end position="209"/>
    </location>
</feature>
<gene>
    <name evidence="7" type="ORF">SAMN05444380_11725</name>
</gene>
<keyword evidence="3 6" id="KW-0812">Transmembrane</keyword>
<evidence type="ECO:0000313" key="7">
    <source>
        <dbReference type="EMBL" id="SFE72383.1"/>
    </source>
</evidence>
<dbReference type="STRING" id="385682.SAMN05444380_11725"/>
<comment type="similarity">
    <text evidence="6">Belongs to the inorganic phosphate transporter (PiT) (TC 2.A.20) family.</text>
</comment>
<feature type="transmembrane region" description="Helical" evidence="6">
    <location>
        <begin position="503"/>
        <end position="521"/>
    </location>
</feature>
<evidence type="ECO:0000256" key="5">
    <source>
        <dbReference type="ARBA" id="ARBA00023136"/>
    </source>
</evidence>
<dbReference type="GO" id="GO:0035435">
    <property type="term" value="P:phosphate ion transmembrane transport"/>
    <property type="evidence" value="ECO:0007669"/>
    <property type="project" value="TreeGrafter"/>
</dbReference>
<evidence type="ECO:0000256" key="4">
    <source>
        <dbReference type="ARBA" id="ARBA00022989"/>
    </source>
</evidence>
<dbReference type="PANTHER" id="PTHR11101">
    <property type="entry name" value="PHOSPHATE TRANSPORTER"/>
    <property type="match status" value="1"/>
</dbReference>
<feature type="transmembrane region" description="Helical" evidence="6">
    <location>
        <begin position="76"/>
        <end position="97"/>
    </location>
</feature>
<dbReference type="SUPFAM" id="SSF103473">
    <property type="entry name" value="MFS general substrate transporter"/>
    <property type="match status" value="1"/>
</dbReference>
<organism evidence="7 8">
    <name type="scientific">Thermophagus xiamenensis</name>
    <dbReference type="NCBI Taxonomy" id="385682"/>
    <lineage>
        <taxon>Bacteria</taxon>
        <taxon>Pseudomonadati</taxon>
        <taxon>Bacteroidota</taxon>
        <taxon>Bacteroidia</taxon>
        <taxon>Marinilabiliales</taxon>
        <taxon>Marinilabiliaceae</taxon>
        <taxon>Thermophagus</taxon>
    </lineage>
</organism>
<feature type="transmembrane region" description="Helical" evidence="6">
    <location>
        <begin position="229"/>
        <end position="249"/>
    </location>
</feature>
<keyword evidence="4 6" id="KW-1133">Transmembrane helix</keyword>
<evidence type="ECO:0000256" key="1">
    <source>
        <dbReference type="ARBA" id="ARBA00004141"/>
    </source>
</evidence>
<keyword evidence="8" id="KW-1185">Reference proteome</keyword>
<dbReference type="EMBL" id="FONA01000017">
    <property type="protein sequence ID" value="SFE72383.1"/>
    <property type="molecule type" value="Genomic_DNA"/>
</dbReference>
<evidence type="ECO:0000256" key="6">
    <source>
        <dbReference type="RuleBase" id="RU363058"/>
    </source>
</evidence>
<feature type="transmembrane region" description="Helical" evidence="6">
    <location>
        <begin position="256"/>
        <end position="280"/>
    </location>
</feature>
<feature type="transmembrane region" description="Helical" evidence="6">
    <location>
        <begin position="109"/>
        <end position="127"/>
    </location>
</feature>
<proteinExistence type="inferred from homology"/>
<dbReference type="RefSeq" id="WP_010527683.1">
    <property type="nucleotide sequence ID" value="NZ_AFSL01000060.1"/>
</dbReference>
<dbReference type="InParanoid" id="A0A1I2CX93"/>
<dbReference type="PANTHER" id="PTHR11101:SF16">
    <property type="entry name" value="PHOSPHATE TRANSPORTER"/>
    <property type="match status" value="1"/>
</dbReference>
<accession>A0A1I2CX93</accession>